<evidence type="ECO:0000256" key="1">
    <source>
        <dbReference type="SAM" id="Phobius"/>
    </source>
</evidence>
<proteinExistence type="predicted"/>
<reference evidence="4" key="1">
    <citation type="journal article" date="2010" name="Nat. Biotechnol.">
        <title>Draft genome sequence of the oilseed species Ricinus communis.</title>
        <authorList>
            <person name="Chan A.P."/>
            <person name="Crabtree J."/>
            <person name="Zhao Q."/>
            <person name="Lorenzi H."/>
            <person name="Orvis J."/>
            <person name="Puiu D."/>
            <person name="Melake-Berhan A."/>
            <person name="Jones K.M."/>
            <person name="Redman J."/>
            <person name="Chen G."/>
            <person name="Cahoon E.B."/>
            <person name="Gedil M."/>
            <person name="Stanke M."/>
            <person name="Haas B.J."/>
            <person name="Wortman J.R."/>
            <person name="Fraser-Liggett C.M."/>
            <person name="Ravel J."/>
            <person name="Rabinowicz P.D."/>
        </authorList>
    </citation>
    <scope>NUCLEOTIDE SEQUENCE [LARGE SCALE GENOMIC DNA]</scope>
    <source>
        <strain evidence="4">cv. Hale</strain>
    </source>
</reference>
<dbReference type="InParanoid" id="B9SL72"/>
<dbReference type="EMBL" id="EQ974011">
    <property type="protein sequence ID" value="EEF35655.1"/>
    <property type="molecule type" value="Genomic_DNA"/>
</dbReference>
<feature type="transmembrane region" description="Helical" evidence="1">
    <location>
        <begin position="42"/>
        <end position="63"/>
    </location>
</feature>
<dbReference type="eggNOG" id="ENOG502T16A">
    <property type="taxonomic scope" value="Eukaryota"/>
</dbReference>
<keyword evidence="2" id="KW-0732">Signal</keyword>
<keyword evidence="1" id="KW-0812">Transmembrane</keyword>
<gene>
    <name evidence="3" type="ORF">RCOM_0091370</name>
</gene>
<feature type="signal peptide" evidence="2">
    <location>
        <begin position="1"/>
        <end position="26"/>
    </location>
</feature>
<feature type="chain" id="PRO_5002891923" evidence="2">
    <location>
        <begin position="27"/>
        <end position="66"/>
    </location>
</feature>
<evidence type="ECO:0000256" key="2">
    <source>
        <dbReference type="SAM" id="SignalP"/>
    </source>
</evidence>
<keyword evidence="1" id="KW-1133">Transmembrane helix</keyword>
<dbReference type="Proteomes" id="UP000008311">
    <property type="component" value="Unassembled WGS sequence"/>
</dbReference>
<protein>
    <submittedName>
        <fullName evidence="3">Uncharacterized protein</fullName>
    </submittedName>
</protein>
<dbReference type="AlphaFoldDB" id="B9SL72"/>
<keyword evidence="4" id="KW-1185">Reference proteome</keyword>
<dbReference type="PANTHER" id="PTHR33659">
    <property type="entry name" value="PROTEIN, PUTATIVE-RELATED-RELATED"/>
    <property type="match status" value="1"/>
</dbReference>
<name>B9SL72_RICCO</name>
<dbReference type="PANTHER" id="PTHR33659:SF13">
    <property type="entry name" value="TRANSMEMBRANE PROTEIN"/>
    <property type="match status" value="1"/>
</dbReference>
<evidence type="ECO:0000313" key="4">
    <source>
        <dbReference type="Proteomes" id="UP000008311"/>
    </source>
</evidence>
<organism evidence="3 4">
    <name type="scientific">Ricinus communis</name>
    <name type="common">Castor bean</name>
    <dbReference type="NCBI Taxonomy" id="3988"/>
    <lineage>
        <taxon>Eukaryota</taxon>
        <taxon>Viridiplantae</taxon>
        <taxon>Streptophyta</taxon>
        <taxon>Embryophyta</taxon>
        <taxon>Tracheophyta</taxon>
        <taxon>Spermatophyta</taxon>
        <taxon>Magnoliopsida</taxon>
        <taxon>eudicotyledons</taxon>
        <taxon>Gunneridae</taxon>
        <taxon>Pentapetalae</taxon>
        <taxon>rosids</taxon>
        <taxon>fabids</taxon>
        <taxon>Malpighiales</taxon>
        <taxon>Euphorbiaceae</taxon>
        <taxon>Acalyphoideae</taxon>
        <taxon>Acalypheae</taxon>
        <taxon>Ricinus</taxon>
    </lineage>
</organism>
<evidence type="ECO:0000313" key="3">
    <source>
        <dbReference type="EMBL" id="EEF35655.1"/>
    </source>
</evidence>
<sequence>MERVALSRAVMVLLIAAVFSFATTSAQLASAPAPSMDTGAGFSSPVSTAVIGFSLVLSFLAFLKNH</sequence>
<accession>B9SL72</accession>
<keyword evidence="1" id="KW-0472">Membrane</keyword>